<feature type="domain" description="ArsA/GET3 Anion-transporting ATPase-like" evidence="2">
    <location>
        <begin position="6"/>
        <end position="291"/>
    </location>
</feature>
<keyword evidence="4" id="KW-1185">Reference proteome</keyword>
<protein>
    <recommendedName>
        <fullName evidence="2">ArsA/GET3 Anion-transporting ATPase-like domain-containing protein</fullName>
    </recommendedName>
</protein>
<dbReference type="InterPro" id="IPR027417">
    <property type="entry name" value="P-loop_NTPase"/>
</dbReference>
<feature type="domain" description="ArsA/GET3 Anion-transporting ATPase-like" evidence="2">
    <location>
        <begin position="501"/>
        <end position="613"/>
    </location>
</feature>
<organism evidence="3 4">
    <name type="scientific">Desulfuribacillus stibiiarsenatis</name>
    <dbReference type="NCBI Taxonomy" id="1390249"/>
    <lineage>
        <taxon>Bacteria</taxon>
        <taxon>Bacillati</taxon>
        <taxon>Bacillota</taxon>
        <taxon>Desulfuribacillia</taxon>
        <taxon>Desulfuribacillales</taxon>
        <taxon>Desulfuribacillaceae</taxon>
        <taxon>Desulfuribacillus</taxon>
    </lineage>
</organism>
<dbReference type="NCBIfam" id="TIGR00345">
    <property type="entry name" value="GET3_arsA_TRC40"/>
    <property type="match status" value="2"/>
</dbReference>
<dbReference type="InterPro" id="IPR016300">
    <property type="entry name" value="ATPase_ArsA/GET3"/>
</dbReference>
<dbReference type="InterPro" id="IPR025723">
    <property type="entry name" value="ArsA/GET3_ATPase-like"/>
</dbReference>
<evidence type="ECO:0000256" key="1">
    <source>
        <dbReference type="ARBA" id="ARBA00011040"/>
    </source>
</evidence>
<reference evidence="3 4" key="1">
    <citation type="submission" date="2016-09" db="EMBL/GenBank/DDBJ databases">
        <title>Desulfuribacillus arsenicus sp. nov., an obligately anaerobic, dissimilatory arsenic- and antimonate-reducing bacterium isolated from anoxic sediments.</title>
        <authorList>
            <person name="Abin C.A."/>
            <person name="Hollibaugh J.T."/>
        </authorList>
    </citation>
    <scope>NUCLEOTIDE SEQUENCE [LARGE SCALE GENOMIC DNA]</scope>
    <source>
        <strain evidence="3 4">MLFW-2</strain>
    </source>
</reference>
<dbReference type="GO" id="GO:0005524">
    <property type="term" value="F:ATP binding"/>
    <property type="evidence" value="ECO:0007669"/>
    <property type="project" value="InterPro"/>
</dbReference>
<dbReference type="OrthoDB" id="9780677at2"/>
<dbReference type="PANTHER" id="PTHR10803:SF3">
    <property type="entry name" value="ATPASE GET3"/>
    <property type="match status" value="1"/>
</dbReference>
<dbReference type="STRING" id="1390249.BHU72_10195"/>
<name>A0A1E5L8X9_9FIRM</name>
<evidence type="ECO:0000313" key="3">
    <source>
        <dbReference type="EMBL" id="OEH86617.1"/>
    </source>
</evidence>
<dbReference type="RefSeq" id="WP_069700984.1">
    <property type="nucleotide sequence ID" value="NZ_MJAT01000002.1"/>
</dbReference>
<dbReference type="GO" id="GO:0016887">
    <property type="term" value="F:ATP hydrolysis activity"/>
    <property type="evidence" value="ECO:0007669"/>
    <property type="project" value="InterPro"/>
</dbReference>
<evidence type="ECO:0000313" key="4">
    <source>
        <dbReference type="Proteomes" id="UP000095255"/>
    </source>
</evidence>
<dbReference type="SUPFAM" id="SSF52540">
    <property type="entry name" value="P-loop containing nucleoside triphosphate hydrolases"/>
    <property type="match status" value="2"/>
</dbReference>
<comment type="similarity">
    <text evidence="1">Belongs to the arsA ATPase family.</text>
</comment>
<dbReference type="PANTHER" id="PTHR10803">
    <property type="entry name" value="ARSENICAL PUMP-DRIVING ATPASE ARSENITE-TRANSLOCATING ATPASE"/>
    <property type="match status" value="1"/>
</dbReference>
<dbReference type="Pfam" id="PF02374">
    <property type="entry name" value="ArsA_ATPase"/>
    <property type="match status" value="3"/>
</dbReference>
<feature type="domain" description="ArsA/GET3 Anion-transporting ATPase-like" evidence="2">
    <location>
        <begin position="333"/>
        <end position="487"/>
    </location>
</feature>
<dbReference type="EMBL" id="MJAT01000002">
    <property type="protein sequence ID" value="OEH86617.1"/>
    <property type="molecule type" value="Genomic_DNA"/>
</dbReference>
<dbReference type="Proteomes" id="UP000095255">
    <property type="component" value="Unassembled WGS sequence"/>
</dbReference>
<dbReference type="AlphaFoldDB" id="A0A1E5L8X9"/>
<comment type="caution">
    <text evidence="3">The sequence shown here is derived from an EMBL/GenBank/DDBJ whole genome shotgun (WGS) entry which is preliminary data.</text>
</comment>
<proteinExistence type="inferred from homology"/>
<accession>A0A1E5L8X9</accession>
<sequence>MTAPKTKFFFFSGKGGVGKTSTASATAVYYANLGKKTLLVTTDPASNVADVFMQPIGHKITEISEITNLSAMEIDPVQATVEYRNRTLEPMRQILPPQILDVVEEELNSPCTEEIASFDRFIDFMESSDFDVIIFDTAPTGHTLRMLELPIDWAKHIKEAEQGSGQTCMGPVQLLQGAREKYERAISLMRDQDITTFVFVAHPEATPLNEMKRSSEELKRIGIIPSQLIINGILPPEVHSSPFFKKRSEMQQRYLEATEKELDILIKKVPLLNVEIRGKDALLRLGKILYDAQYVDPIFQKANGETTEQGKKHIISNPDATHIVLPAQGHKQRVMLFAGKGGVGKTSIACATAVWSALKGRKTLLVTTDPASHLSNVFEQPIEEQITVVEHIDNLHATRINPKKALAEYRDEIIADAKDKYSEDMVAVLTEQLDSPCTEEMASFHKFIQYMVGFEDQYEVVVFDTAPTGHTLRLLELPINWNKKMDAKEKGNIADKDAVIRARFETALTKMRDQNQTSMSFVVYPEATPILEAQRASEELRTVEIGTSLVVANLVLPLEHCNTPFLHSRWELQQRNLQEMKQRFGDAEILQLSMFEKEVVGLEMLKQAAIGLYGEI</sequence>
<dbReference type="Gene3D" id="3.40.50.300">
    <property type="entry name" value="P-loop containing nucleotide triphosphate hydrolases"/>
    <property type="match status" value="2"/>
</dbReference>
<gene>
    <name evidence="3" type="ORF">BHU72_10195</name>
</gene>
<dbReference type="CDD" id="cd02035">
    <property type="entry name" value="ArsA"/>
    <property type="match status" value="2"/>
</dbReference>
<evidence type="ECO:0000259" key="2">
    <source>
        <dbReference type="Pfam" id="PF02374"/>
    </source>
</evidence>